<dbReference type="InterPro" id="IPR000182">
    <property type="entry name" value="GNAT_dom"/>
</dbReference>
<accession>A0ABW4EDT8</accession>
<feature type="domain" description="N-acetyltransferase" evidence="3">
    <location>
        <begin position="5"/>
        <end position="144"/>
    </location>
</feature>
<dbReference type="EC" id="2.3.-.-" evidence="4"/>
<dbReference type="CDD" id="cd04301">
    <property type="entry name" value="NAT_SF"/>
    <property type="match status" value="1"/>
</dbReference>
<comment type="caution">
    <text evidence="4">The sequence shown here is derived from an EMBL/GenBank/DDBJ whole genome shotgun (WGS) entry which is preliminary data.</text>
</comment>
<evidence type="ECO:0000256" key="1">
    <source>
        <dbReference type="ARBA" id="ARBA00022679"/>
    </source>
</evidence>
<dbReference type="GO" id="GO:0016746">
    <property type="term" value="F:acyltransferase activity"/>
    <property type="evidence" value="ECO:0007669"/>
    <property type="project" value="UniProtKB-KW"/>
</dbReference>
<dbReference type="InterPro" id="IPR050832">
    <property type="entry name" value="Bact_Acetyltransf"/>
</dbReference>
<proteinExistence type="predicted"/>
<evidence type="ECO:0000259" key="3">
    <source>
        <dbReference type="PROSITE" id="PS51186"/>
    </source>
</evidence>
<protein>
    <submittedName>
        <fullName evidence="4">GNAT family N-acetyltransferase</fullName>
        <ecNumber evidence="4">2.3.-.-</ecNumber>
    </submittedName>
</protein>
<evidence type="ECO:0000256" key="2">
    <source>
        <dbReference type="ARBA" id="ARBA00023315"/>
    </source>
</evidence>
<sequence length="144" mass="16159">MRSNITFRRAEYSDVKSIAQLMIGMGFSHSAEEISRRWGLVEDHEQDLAILAVDRGAPVGMVALHIAPLLFYPKPLARITTLVVDQLRRRQGIGRALVDEALLLAQESGCETIELTTGLERKEAHAFYRSVGFENSALRMSYKL</sequence>
<keyword evidence="2 4" id="KW-0012">Acyltransferase</keyword>
<evidence type="ECO:0000313" key="4">
    <source>
        <dbReference type="EMBL" id="MFD1509525.1"/>
    </source>
</evidence>
<dbReference type="Gene3D" id="3.40.630.30">
    <property type="match status" value="1"/>
</dbReference>
<dbReference type="EMBL" id="JBHUDD010000052">
    <property type="protein sequence ID" value="MFD1509525.1"/>
    <property type="molecule type" value="Genomic_DNA"/>
</dbReference>
<dbReference type="Pfam" id="PF00583">
    <property type="entry name" value="Acetyltransf_1"/>
    <property type="match status" value="1"/>
</dbReference>
<dbReference type="InterPro" id="IPR016181">
    <property type="entry name" value="Acyl_CoA_acyltransferase"/>
</dbReference>
<dbReference type="SUPFAM" id="SSF55729">
    <property type="entry name" value="Acyl-CoA N-acyltransferases (Nat)"/>
    <property type="match status" value="1"/>
</dbReference>
<dbReference type="RefSeq" id="WP_379914776.1">
    <property type="nucleotide sequence ID" value="NZ_JBHUDD010000052.1"/>
</dbReference>
<keyword evidence="1 4" id="KW-0808">Transferase</keyword>
<dbReference type="PANTHER" id="PTHR43877">
    <property type="entry name" value="AMINOALKYLPHOSPHONATE N-ACETYLTRANSFERASE-RELATED-RELATED"/>
    <property type="match status" value="1"/>
</dbReference>
<name>A0ABW4EDT8_9RHOB</name>
<dbReference type="PROSITE" id="PS51186">
    <property type="entry name" value="GNAT"/>
    <property type="match status" value="1"/>
</dbReference>
<organism evidence="4 5">
    <name type="scientific">Lacimonas salitolerans</name>
    <dbReference type="NCBI Taxonomy" id="1323750"/>
    <lineage>
        <taxon>Bacteria</taxon>
        <taxon>Pseudomonadati</taxon>
        <taxon>Pseudomonadota</taxon>
        <taxon>Alphaproteobacteria</taxon>
        <taxon>Rhodobacterales</taxon>
        <taxon>Paracoccaceae</taxon>
        <taxon>Lacimonas</taxon>
    </lineage>
</organism>
<gene>
    <name evidence="4" type="ORF">ACFTOW_08935</name>
</gene>
<reference evidence="5" key="1">
    <citation type="journal article" date="2019" name="Int. J. Syst. Evol. Microbiol.">
        <title>The Global Catalogue of Microorganisms (GCM) 10K type strain sequencing project: providing services to taxonomists for standard genome sequencing and annotation.</title>
        <authorList>
            <consortium name="The Broad Institute Genomics Platform"/>
            <consortium name="The Broad Institute Genome Sequencing Center for Infectious Disease"/>
            <person name="Wu L."/>
            <person name="Ma J."/>
        </authorList>
    </citation>
    <scope>NUCLEOTIDE SEQUENCE [LARGE SCALE GENOMIC DNA]</scope>
    <source>
        <strain evidence="5">CGMCC 1.12477</strain>
    </source>
</reference>
<keyword evidence="5" id="KW-1185">Reference proteome</keyword>
<dbReference type="Proteomes" id="UP001597186">
    <property type="component" value="Unassembled WGS sequence"/>
</dbReference>
<evidence type="ECO:0000313" key="5">
    <source>
        <dbReference type="Proteomes" id="UP001597186"/>
    </source>
</evidence>
<dbReference type="PANTHER" id="PTHR43877:SF2">
    <property type="entry name" value="AMINOALKYLPHOSPHONATE N-ACETYLTRANSFERASE-RELATED"/>
    <property type="match status" value="1"/>
</dbReference>